<feature type="domain" description="MobA-like NTP transferase" evidence="8">
    <location>
        <begin position="2"/>
        <end position="119"/>
    </location>
</feature>
<dbReference type="GO" id="GO:0005525">
    <property type="term" value="F:GTP binding"/>
    <property type="evidence" value="ECO:0007669"/>
    <property type="project" value="UniProtKB-KW"/>
</dbReference>
<dbReference type="Gene3D" id="3.90.550.10">
    <property type="entry name" value="Spore Coat Polysaccharide Biosynthesis Protein SpsA, Chain A"/>
    <property type="match status" value="1"/>
</dbReference>
<keyword evidence="2 9" id="KW-0808">Transferase</keyword>
<reference evidence="9" key="1">
    <citation type="submission" date="2016-10" db="EMBL/GenBank/DDBJ databases">
        <title>Sequence of Gallionella enrichment culture.</title>
        <authorList>
            <person name="Poehlein A."/>
            <person name="Muehling M."/>
            <person name="Daniel R."/>
        </authorList>
    </citation>
    <scope>NUCLEOTIDE SEQUENCE</scope>
</reference>
<evidence type="ECO:0000256" key="6">
    <source>
        <dbReference type="ARBA" id="ARBA00023134"/>
    </source>
</evidence>
<comment type="caution">
    <text evidence="9">The sequence shown here is derived from an EMBL/GenBank/DDBJ whole genome shotgun (WGS) entry which is preliminary data.</text>
</comment>
<dbReference type="Pfam" id="PF12804">
    <property type="entry name" value="NTP_transf_3"/>
    <property type="match status" value="1"/>
</dbReference>
<keyword evidence="9" id="KW-0548">Nucleotidyltransferase</keyword>
<proteinExistence type="predicted"/>
<evidence type="ECO:0000256" key="7">
    <source>
        <dbReference type="ARBA" id="ARBA00023150"/>
    </source>
</evidence>
<name>A0A1J5Q4N4_9ZZZZ</name>
<evidence type="ECO:0000259" key="8">
    <source>
        <dbReference type="Pfam" id="PF12804"/>
    </source>
</evidence>
<evidence type="ECO:0000256" key="4">
    <source>
        <dbReference type="ARBA" id="ARBA00022741"/>
    </source>
</evidence>
<evidence type="ECO:0000256" key="3">
    <source>
        <dbReference type="ARBA" id="ARBA00022723"/>
    </source>
</evidence>
<sequence length="156" mass="16629">MISANRHPASYQAFGAPVWPDELAGHADPLAGFLTGLTHCKTGYLLTVPCDTPRLPLDLAARLGTALQREQADMALAAAPQSADAAKSGQSTQPVFCLLRVALQQSLLRFTQDGGRKIAAWCALHATVVVPFDQPGDDPLAFSNLNTLAELHQLED</sequence>
<protein>
    <submittedName>
        <fullName evidence="9">Molybdenum cofactor guanylyltransferase</fullName>
        <ecNumber evidence="9">2.7.7.77</ecNumber>
    </submittedName>
</protein>
<dbReference type="InterPro" id="IPR025877">
    <property type="entry name" value="MobA-like_NTP_Trfase"/>
</dbReference>
<dbReference type="AlphaFoldDB" id="A0A1J5Q4N4"/>
<dbReference type="InterPro" id="IPR013482">
    <property type="entry name" value="Molybde_CF_guanTrfase"/>
</dbReference>
<keyword evidence="6" id="KW-0342">GTP-binding</keyword>
<dbReference type="PANTHER" id="PTHR19136:SF81">
    <property type="entry name" value="MOLYBDENUM COFACTOR GUANYLYLTRANSFERASE"/>
    <property type="match status" value="1"/>
</dbReference>
<evidence type="ECO:0000313" key="9">
    <source>
        <dbReference type="EMBL" id="OIQ70821.1"/>
    </source>
</evidence>
<keyword evidence="3" id="KW-0479">Metal-binding</keyword>
<keyword evidence="1" id="KW-0963">Cytoplasm</keyword>
<dbReference type="GO" id="GO:0061603">
    <property type="term" value="F:molybdenum cofactor guanylyltransferase activity"/>
    <property type="evidence" value="ECO:0007669"/>
    <property type="project" value="UniProtKB-EC"/>
</dbReference>
<dbReference type="InterPro" id="IPR029044">
    <property type="entry name" value="Nucleotide-diphossugar_trans"/>
</dbReference>
<dbReference type="EC" id="2.7.7.77" evidence="9"/>
<dbReference type="CDD" id="cd02503">
    <property type="entry name" value="MobA"/>
    <property type="match status" value="1"/>
</dbReference>
<dbReference type="SUPFAM" id="SSF53448">
    <property type="entry name" value="Nucleotide-diphospho-sugar transferases"/>
    <property type="match status" value="1"/>
</dbReference>
<keyword evidence="4" id="KW-0547">Nucleotide-binding</keyword>
<evidence type="ECO:0000256" key="1">
    <source>
        <dbReference type="ARBA" id="ARBA00022490"/>
    </source>
</evidence>
<gene>
    <name evidence="9" type="primary">mobA_15</name>
    <name evidence="9" type="ORF">GALL_475630</name>
</gene>
<dbReference type="EMBL" id="MLJW01004009">
    <property type="protein sequence ID" value="OIQ70821.1"/>
    <property type="molecule type" value="Genomic_DNA"/>
</dbReference>
<dbReference type="PANTHER" id="PTHR19136">
    <property type="entry name" value="MOLYBDENUM COFACTOR GUANYLYLTRANSFERASE"/>
    <property type="match status" value="1"/>
</dbReference>
<dbReference type="GO" id="GO:1902758">
    <property type="term" value="P:bis(molybdopterin guanine dinucleotide)molybdenum biosynthetic process"/>
    <property type="evidence" value="ECO:0007669"/>
    <property type="project" value="TreeGrafter"/>
</dbReference>
<organism evidence="9">
    <name type="scientific">mine drainage metagenome</name>
    <dbReference type="NCBI Taxonomy" id="410659"/>
    <lineage>
        <taxon>unclassified sequences</taxon>
        <taxon>metagenomes</taxon>
        <taxon>ecological metagenomes</taxon>
    </lineage>
</organism>
<keyword evidence="7" id="KW-0501">Molybdenum cofactor biosynthesis</keyword>
<dbReference type="GO" id="GO:0046872">
    <property type="term" value="F:metal ion binding"/>
    <property type="evidence" value="ECO:0007669"/>
    <property type="project" value="UniProtKB-KW"/>
</dbReference>
<evidence type="ECO:0000256" key="5">
    <source>
        <dbReference type="ARBA" id="ARBA00022842"/>
    </source>
</evidence>
<evidence type="ECO:0000256" key="2">
    <source>
        <dbReference type="ARBA" id="ARBA00022679"/>
    </source>
</evidence>
<keyword evidence="5" id="KW-0460">Magnesium</keyword>
<accession>A0A1J5Q4N4</accession>